<dbReference type="NCBIfam" id="TIGR03061">
    <property type="entry name" value="pip_yhgE_Nterm"/>
    <property type="match status" value="1"/>
</dbReference>
<keyword evidence="4 6" id="KW-0472">Membrane</keyword>
<gene>
    <name evidence="8" type="ORF">ABIA69_001610</name>
</gene>
<keyword evidence="2 6" id="KW-0812">Transmembrane</keyword>
<dbReference type="PANTHER" id="PTHR43077">
    <property type="entry name" value="TRANSPORT PERMEASE YVFS-RELATED"/>
    <property type="match status" value="1"/>
</dbReference>
<feature type="transmembrane region" description="Helical" evidence="6">
    <location>
        <begin position="20"/>
        <end position="42"/>
    </location>
</feature>
<feature type="transmembrane region" description="Helical" evidence="6">
    <location>
        <begin position="641"/>
        <end position="664"/>
    </location>
</feature>
<feature type="domain" description="ABC-2 type transporter transmembrane" evidence="7">
    <location>
        <begin position="601"/>
        <end position="717"/>
    </location>
</feature>
<evidence type="ECO:0000256" key="6">
    <source>
        <dbReference type="SAM" id="Phobius"/>
    </source>
</evidence>
<evidence type="ECO:0000256" key="2">
    <source>
        <dbReference type="ARBA" id="ARBA00022692"/>
    </source>
</evidence>
<dbReference type="InterPro" id="IPR051328">
    <property type="entry name" value="T7SS_ABC-Transporter"/>
</dbReference>
<comment type="subcellular location">
    <subcellularLocation>
        <location evidence="1">Membrane</location>
        <topology evidence="1">Multi-pass membrane protein</topology>
    </subcellularLocation>
</comment>
<protein>
    <submittedName>
        <fullName evidence="8">Membrane protein</fullName>
    </submittedName>
</protein>
<dbReference type="Gene3D" id="3.40.1710.10">
    <property type="entry name" value="abc type-2 transporter like domain"/>
    <property type="match status" value="1"/>
</dbReference>
<feature type="transmembrane region" description="Helical" evidence="6">
    <location>
        <begin position="576"/>
        <end position="597"/>
    </location>
</feature>
<evidence type="ECO:0000256" key="5">
    <source>
        <dbReference type="SAM" id="Coils"/>
    </source>
</evidence>
<keyword evidence="3 6" id="KW-1133">Transmembrane helix</keyword>
<dbReference type="Pfam" id="PF01061">
    <property type="entry name" value="ABC2_membrane"/>
    <property type="match status" value="1"/>
</dbReference>
<accession>A0ABV2PI83</accession>
<reference evidence="8 9" key="1">
    <citation type="submission" date="2024-06" db="EMBL/GenBank/DDBJ databases">
        <title>Sorghum-associated microbial communities from plants grown in Nebraska, USA.</title>
        <authorList>
            <person name="Schachtman D."/>
        </authorList>
    </citation>
    <scope>NUCLEOTIDE SEQUENCE [LARGE SCALE GENOMIC DNA]</scope>
    <source>
        <strain evidence="8 9">736</strain>
    </source>
</reference>
<dbReference type="InterPro" id="IPR017500">
    <property type="entry name" value="Phage_infect_YhgE_N"/>
</dbReference>
<keyword evidence="5" id="KW-0175">Coiled coil</keyword>
<evidence type="ECO:0000313" key="9">
    <source>
        <dbReference type="Proteomes" id="UP001549363"/>
    </source>
</evidence>
<dbReference type="PANTHER" id="PTHR43077:SF10">
    <property type="entry name" value="TRANSPORT PERMEASE PROTEIN"/>
    <property type="match status" value="1"/>
</dbReference>
<dbReference type="RefSeq" id="WP_107924574.1">
    <property type="nucleotide sequence ID" value="NZ_CP073713.1"/>
</dbReference>
<keyword evidence="9" id="KW-1185">Reference proteome</keyword>
<proteinExistence type="predicted"/>
<dbReference type="Proteomes" id="UP001549363">
    <property type="component" value="Unassembled WGS sequence"/>
</dbReference>
<feature type="transmembrane region" description="Helical" evidence="6">
    <location>
        <begin position="609"/>
        <end position="635"/>
    </location>
</feature>
<dbReference type="InterPro" id="IPR013525">
    <property type="entry name" value="ABC2_TM"/>
</dbReference>
<evidence type="ECO:0000313" key="8">
    <source>
        <dbReference type="EMBL" id="MET4560466.1"/>
    </source>
</evidence>
<name>A0ABV2PI83_9BACI</name>
<dbReference type="InterPro" id="IPR017501">
    <property type="entry name" value="Phage_infect_YhgE_C"/>
</dbReference>
<feature type="transmembrane region" description="Helical" evidence="6">
    <location>
        <begin position="673"/>
        <end position="692"/>
    </location>
</feature>
<feature type="coiled-coil region" evidence="5">
    <location>
        <begin position="275"/>
        <end position="361"/>
    </location>
</feature>
<evidence type="ECO:0000256" key="1">
    <source>
        <dbReference type="ARBA" id="ARBA00004141"/>
    </source>
</evidence>
<evidence type="ECO:0000259" key="7">
    <source>
        <dbReference type="Pfam" id="PF01061"/>
    </source>
</evidence>
<sequence>MKHTIHHVFQIYKRDIHNILTNWVVAVIIGGLLFLPSLYAWLNIYASMDPYAHTANMKIAVVNEDTGTTVKGEDINVGQELLVNLNTNKNFAWHFTSRQKAIAELKNGDYFAVIVVPNDFSKNLTSILTDKPTKAHIDYYVNEKINPIAPKITSKGASVLTQQVSSEFISTVNGTLFSIFNTLGIEMEQDIPDFRKFENYIFTIEQHLPEIESFLSQTAKDVQQAEKLMNRAKMQIPEVQTLTNDGLSTIHNGLQLVNDAEAVFTKLSPIVKKDLQSVQNLANQFTQLFERLNNANLDASGLSQAKENLQNQVNSSLQKVNSSIQTLEALQNLTLADSTTRKQLEKDLQAVITSLQQSDSETAISELNTKQLIQQLEAIQGDLQANPSLTDYSLNSLTALNQLKSLLTTLSENLQQLGQVDEETIKKDIADVQQVAQNAANNINEFLSYYVNQLEPQIQTTLTTAKNTLTNASSMLTKVQSIIPQATQLVTNAQKTLTTAQNSLTAAQSDFPTLSKKIIELATKLRTLENEADLSEIVQLLKNDVNAERDFFEEPIKLEEHRMFPIANYGTAMTPFYTVLSIWVGCLLLISLLAVNIHQTEQYSIREIYFGRLFTFATISFIQTLIITIGDIIILDGSISAPYYFILFGLFISFVFVTVVYTLVSVFGNVGKALAIVMLVLQIAGSGGTYPVELLPKFFQSINPFLPFTYAIEMMREAVGGIIWTKVWIDLAFLLCFWLFFILFGFFLKKLLSEKMELLMNKIRGSDIFH</sequence>
<evidence type="ECO:0000256" key="4">
    <source>
        <dbReference type="ARBA" id="ARBA00023136"/>
    </source>
</evidence>
<dbReference type="NCBIfam" id="TIGR03062">
    <property type="entry name" value="pip_yhgE_Cterm"/>
    <property type="match status" value="1"/>
</dbReference>
<feature type="transmembrane region" description="Helical" evidence="6">
    <location>
        <begin position="727"/>
        <end position="748"/>
    </location>
</feature>
<organism evidence="8 9">
    <name type="scientific">Lysinibacillus parviboronicapiens</name>
    <dbReference type="NCBI Taxonomy" id="436516"/>
    <lineage>
        <taxon>Bacteria</taxon>
        <taxon>Bacillati</taxon>
        <taxon>Bacillota</taxon>
        <taxon>Bacilli</taxon>
        <taxon>Bacillales</taxon>
        <taxon>Bacillaceae</taxon>
        <taxon>Lysinibacillus</taxon>
    </lineage>
</organism>
<comment type="caution">
    <text evidence="8">The sequence shown here is derived from an EMBL/GenBank/DDBJ whole genome shotgun (WGS) entry which is preliminary data.</text>
</comment>
<dbReference type="EMBL" id="JBEPSB010000005">
    <property type="protein sequence ID" value="MET4560466.1"/>
    <property type="molecule type" value="Genomic_DNA"/>
</dbReference>
<evidence type="ECO:0000256" key="3">
    <source>
        <dbReference type="ARBA" id="ARBA00022989"/>
    </source>
</evidence>